<dbReference type="STRING" id="1305737.GCA_000526355_00425"/>
<dbReference type="GO" id="GO:2001070">
    <property type="term" value="F:starch binding"/>
    <property type="evidence" value="ECO:0007669"/>
    <property type="project" value="InterPro"/>
</dbReference>
<dbReference type="Proteomes" id="UP000050421">
    <property type="component" value="Unassembled WGS sequence"/>
</dbReference>
<feature type="domain" description="Outer membrane protein SusF/SusE-like C-terminal" evidence="3">
    <location>
        <begin position="256"/>
        <end position="333"/>
    </location>
</feature>
<evidence type="ECO:0000259" key="4">
    <source>
        <dbReference type="Pfam" id="PF22058"/>
    </source>
</evidence>
<gene>
    <name evidence="5" type="ORF">HLUCCX10_08845</name>
</gene>
<dbReference type="PATRIC" id="fig|1305737.6.peg.2398"/>
<feature type="signal peptide" evidence="1">
    <location>
        <begin position="1"/>
        <end position="19"/>
    </location>
</feature>
<feature type="chain" id="PRO_5006027918" evidence="1">
    <location>
        <begin position="20"/>
        <end position="344"/>
    </location>
</feature>
<dbReference type="AlphaFoldDB" id="A0A0N8KG18"/>
<sequence length="344" mass="37470">MKILKKLAWMVAVIPAIWACENYEMPPIIPQTGSTLSSPSSGTSLSLSVDNAEELIPFTVTAADFGMTGSVTYELEMDLAGSNFANPVSLGSSTSNIIEVMAQDLNDEVLAKGAMFDTPTEVDFRVKASISQPLSPIFGESVRLTVTPYNADVAFPVMYVPGDYQGWNPENEMTVLKSVNFDNVFEGYVHILPGGTGEFKVNETNSWDVNYGDNGADGTLDQDGENIKVTEFGTYLMKVDLEAKTYELSDPLYWGIIGNATPGGWDSETKMSFDRDENVLTITEDLVEGEMKFRANQDWAFNFGGADGVLEADGANIAVSEAGNYTITLDFRTPGEVLYTMTKN</sequence>
<evidence type="ECO:0000256" key="1">
    <source>
        <dbReference type="SAM" id="SignalP"/>
    </source>
</evidence>
<dbReference type="InterPro" id="IPR054409">
    <property type="entry name" value="X25_BaPul-like"/>
</dbReference>
<proteinExistence type="predicted"/>
<evidence type="ECO:0000259" key="2">
    <source>
        <dbReference type="Pfam" id="PF14292"/>
    </source>
</evidence>
<evidence type="ECO:0000259" key="3">
    <source>
        <dbReference type="Pfam" id="PF16411"/>
    </source>
</evidence>
<dbReference type="CDD" id="cd12956">
    <property type="entry name" value="CBM_SusE-F_like"/>
    <property type="match status" value="1"/>
</dbReference>
<protein>
    <submittedName>
        <fullName evidence="5">SusE family outer membrane protein</fullName>
    </submittedName>
</protein>
<dbReference type="EMBL" id="LJXT01000048">
    <property type="protein sequence ID" value="KPQ15698.1"/>
    <property type="molecule type" value="Genomic_DNA"/>
</dbReference>
<reference evidence="5 6" key="1">
    <citation type="submission" date="2015-09" db="EMBL/GenBank/DDBJ databases">
        <title>Identification and resolution of microdiversity through metagenomic sequencing of parallel consortia.</title>
        <authorList>
            <person name="Nelson W.C."/>
            <person name="Romine M.F."/>
            <person name="Lindemann S.R."/>
        </authorList>
    </citation>
    <scope>NUCLEOTIDE SEQUENCE [LARGE SCALE GENOMIC DNA]</scope>
    <source>
        <strain evidence="5">HL-49</strain>
    </source>
</reference>
<keyword evidence="1" id="KW-0732">Signal</keyword>
<dbReference type="InterPro" id="IPR032187">
    <property type="entry name" value="SusF/SusE-like_C"/>
</dbReference>
<dbReference type="GO" id="GO:0019867">
    <property type="term" value="C:outer membrane"/>
    <property type="evidence" value="ECO:0007669"/>
    <property type="project" value="InterPro"/>
</dbReference>
<dbReference type="InterPro" id="IPR025970">
    <property type="entry name" value="SusE"/>
</dbReference>
<dbReference type="eggNOG" id="COG0366">
    <property type="taxonomic scope" value="Bacteria"/>
</dbReference>
<feature type="domain" description="Amylopullulanase X25" evidence="4">
    <location>
        <begin position="162"/>
        <end position="230"/>
    </location>
</feature>
<name>A0A0N8KG18_9BACT</name>
<comment type="caution">
    <text evidence="5">The sequence shown here is derived from an EMBL/GenBank/DDBJ whole genome shotgun (WGS) entry which is preliminary data.</text>
</comment>
<dbReference type="Pfam" id="PF14292">
    <property type="entry name" value="SusE"/>
    <property type="match status" value="1"/>
</dbReference>
<organism evidence="5 6">
    <name type="scientific">Algoriphagus marincola HL-49</name>
    <dbReference type="NCBI Taxonomy" id="1305737"/>
    <lineage>
        <taxon>Bacteria</taxon>
        <taxon>Pseudomonadati</taxon>
        <taxon>Bacteroidota</taxon>
        <taxon>Cytophagia</taxon>
        <taxon>Cytophagales</taxon>
        <taxon>Cyclobacteriaceae</taxon>
        <taxon>Algoriphagus</taxon>
    </lineage>
</organism>
<feature type="domain" description="SusE outer membrane protein" evidence="2">
    <location>
        <begin position="29"/>
        <end position="127"/>
    </location>
</feature>
<evidence type="ECO:0000313" key="6">
    <source>
        <dbReference type="Proteomes" id="UP000050421"/>
    </source>
</evidence>
<dbReference type="CDD" id="cd12967">
    <property type="entry name" value="CBM_SusE-F_like_u1"/>
    <property type="match status" value="1"/>
</dbReference>
<dbReference type="Pfam" id="PF16411">
    <property type="entry name" value="SusF_SusE"/>
    <property type="match status" value="1"/>
</dbReference>
<dbReference type="Gene3D" id="2.60.40.3620">
    <property type="match status" value="2"/>
</dbReference>
<evidence type="ECO:0000313" key="5">
    <source>
        <dbReference type="EMBL" id="KPQ15698.1"/>
    </source>
</evidence>
<dbReference type="OrthoDB" id="975117at2"/>
<accession>A0A0N8KG18</accession>
<dbReference type="Pfam" id="PF22058">
    <property type="entry name" value="X25_BaPul_like"/>
    <property type="match status" value="1"/>
</dbReference>